<dbReference type="GO" id="GO:0005524">
    <property type="term" value="F:ATP binding"/>
    <property type="evidence" value="ECO:0007669"/>
    <property type="project" value="InterPro"/>
</dbReference>
<evidence type="ECO:0000259" key="1">
    <source>
        <dbReference type="Pfam" id="PF13304"/>
    </source>
</evidence>
<dbReference type="Pfam" id="PF13304">
    <property type="entry name" value="AAA_21"/>
    <property type="match status" value="1"/>
</dbReference>
<evidence type="ECO:0000313" key="3">
    <source>
        <dbReference type="Proteomes" id="UP000240978"/>
    </source>
</evidence>
<dbReference type="Gene3D" id="3.40.50.300">
    <property type="entry name" value="P-loop containing nucleotide triphosphate hydrolases"/>
    <property type="match status" value="1"/>
</dbReference>
<sequence length="435" mass="50060">MAEAPEIRVIVKDFRAVASADILINGITVVAGENGSGKSSISKLLYYLYKTVADYDAVIKRSLRGSLNKFFTFIEIINQDLRGVAPQQVVDFVRSQLKELNEEMDKEDFELNPVKFMALLEHVQAALYENINQQNIEPRKEQRIKRILRDILDTREEADEPLADSFKKLKQLISRNFADAVRMIGLRPTFVFESELQKLFTVNDLPKVFQVEEYGSPIVSLDSDTLAIPYNIKNAIYIDSPMMFHAGMSNNGYWEDLYELLGKKGDNVYRITEIISKEIIQGDIEVEEVYFTKDFKFKRNDGKVFNLMDVATGIKSFSIILQLLKNGSITDKTLLIIDEPESNLHPQWIIEYARIIVLLNKELGVKFFLATHNPDMVSAIRYISEKQGTLDKVNFYLAEKAEEKFKYNYTYLNKEIDPIFASFNIALDRINQYGI</sequence>
<dbReference type="OrthoDB" id="1098190at2"/>
<dbReference type="SUPFAM" id="SSF52540">
    <property type="entry name" value="P-loop containing nucleoside triphosphate hydrolases"/>
    <property type="match status" value="1"/>
</dbReference>
<dbReference type="PANTHER" id="PTHR43581:SF2">
    <property type="entry name" value="EXCINUCLEASE ATPASE SUBUNIT"/>
    <property type="match status" value="1"/>
</dbReference>
<dbReference type="InterPro" id="IPR003959">
    <property type="entry name" value="ATPase_AAA_core"/>
</dbReference>
<dbReference type="InterPro" id="IPR051396">
    <property type="entry name" value="Bact_Antivir_Def_Nuclease"/>
</dbReference>
<evidence type="ECO:0000313" key="2">
    <source>
        <dbReference type="EMBL" id="PSL34570.1"/>
    </source>
</evidence>
<dbReference type="Proteomes" id="UP000240978">
    <property type="component" value="Unassembled WGS sequence"/>
</dbReference>
<dbReference type="AlphaFoldDB" id="A0A2P8GKU4"/>
<accession>A0A2P8GKU4</accession>
<protein>
    <submittedName>
        <fullName evidence="2">Putative AbiEii toxin of type IV toxin-antitoxin system</fullName>
    </submittedName>
</protein>
<keyword evidence="3" id="KW-1185">Reference proteome</keyword>
<name>A0A2P8GKU4_9BACT</name>
<reference evidence="2 3" key="1">
    <citation type="submission" date="2018-03" db="EMBL/GenBank/DDBJ databases">
        <title>Genomic Encyclopedia of Archaeal and Bacterial Type Strains, Phase II (KMG-II): from individual species to whole genera.</title>
        <authorList>
            <person name="Goeker M."/>
        </authorList>
    </citation>
    <scope>NUCLEOTIDE SEQUENCE [LARGE SCALE GENOMIC DNA]</scope>
    <source>
        <strain evidence="2 3">DSM 18107</strain>
    </source>
</reference>
<dbReference type="InterPro" id="IPR027417">
    <property type="entry name" value="P-loop_NTPase"/>
</dbReference>
<dbReference type="PANTHER" id="PTHR43581">
    <property type="entry name" value="ATP/GTP PHOSPHATASE"/>
    <property type="match status" value="1"/>
</dbReference>
<gene>
    <name evidence="2" type="ORF">CLV42_102142</name>
</gene>
<proteinExistence type="predicted"/>
<organism evidence="2 3">
    <name type="scientific">Chitinophaga ginsengisoli</name>
    <dbReference type="NCBI Taxonomy" id="363837"/>
    <lineage>
        <taxon>Bacteria</taxon>
        <taxon>Pseudomonadati</taxon>
        <taxon>Bacteroidota</taxon>
        <taxon>Chitinophagia</taxon>
        <taxon>Chitinophagales</taxon>
        <taxon>Chitinophagaceae</taxon>
        <taxon>Chitinophaga</taxon>
    </lineage>
</organism>
<comment type="caution">
    <text evidence="2">The sequence shown here is derived from an EMBL/GenBank/DDBJ whole genome shotgun (WGS) entry which is preliminary data.</text>
</comment>
<dbReference type="RefSeq" id="WP_106600855.1">
    <property type="nucleotide sequence ID" value="NZ_PYGK01000002.1"/>
</dbReference>
<dbReference type="GO" id="GO:0016887">
    <property type="term" value="F:ATP hydrolysis activity"/>
    <property type="evidence" value="ECO:0007669"/>
    <property type="project" value="InterPro"/>
</dbReference>
<feature type="domain" description="ATPase AAA-type core" evidence="1">
    <location>
        <begin position="283"/>
        <end position="374"/>
    </location>
</feature>
<dbReference type="EMBL" id="PYGK01000002">
    <property type="protein sequence ID" value="PSL34570.1"/>
    <property type="molecule type" value="Genomic_DNA"/>
</dbReference>